<dbReference type="Gene3D" id="1.10.3210.30">
    <property type="match status" value="1"/>
</dbReference>
<dbReference type="OrthoDB" id="9810236at2"/>
<dbReference type="SMART" id="SM00487">
    <property type="entry name" value="DEXDc"/>
    <property type="match status" value="1"/>
</dbReference>
<dbReference type="PANTHER" id="PTHR47963">
    <property type="entry name" value="DEAD-BOX ATP-DEPENDENT RNA HELICASE 47, MITOCHONDRIAL"/>
    <property type="match status" value="1"/>
</dbReference>
<dbReference type="Pfam" id="PF18019">
    <property type="entry name" value="Cas3_HD"/>
    <property type="match status" value="1"/>
</dbReference>
<keyword evidence="9" id="KW-0051">Antiviral defense</keyword>
<evidence type="ECO:0000256" key="6">
    <source>
        <dbReference type="ARBA" id="ARBA00022801"/>
    </source>
</evidence>
<dbReference type="InterPro" id="IPR038257">
    <property type="entry name" value="CRISPR-assoc_Cas3_HD_sf"/>
</dbReference>
<dbReference type="GO" id="GO:0051607">
    <property type="term" value="P:defense response to virus"/>
    <property type="evidence" value="ECO:0007669"/>
    <property type="project" value="UniProtKB-KW"/>
</dbReference>
<dbReference type="Proteomes" id="UP000005324">
    <property type="component" value="Unassembled WGS sequence"/>
</dbReference>
<keyword evidence="3" id="KW-0540">Nuclease</keyword>
<evidence type="ECO:0000259" key="10">
    <source>
        <dbReference type="PROSITE" id="PS51643"/>
    </source>
</evidence>
<evidence type="ECO:0000256" key="2">
    <source>
        <dbReference type="ARBA" id="ARBA00009046"/>
    </source>
</evidence>
<dbReference type="NCBIfam" id="TIGR01587">
    <property type="entry name" value="cas3_core"/>
    <property type="match status" value="1"/>
</dbReference>
<evidence type="ECO:0000256" key="3">
    <source>
        <dbReference type="ARBA" id="ARBA00022722"/>
    </source>
</evidence>
<evidence type="ECO:0000256" key="9">
    <source>
        <dbReference type="ARBA" id="ARBA00023118"/>
    </source>
</evidence>
<evidence type="ECO:0000256" key="4">
    <source>
        <dbReference type="ARBA" id="ARBA00022723"/>
    </source>
</evidence>
<keyword evidence="5" id="KW-0547">Nucleotide-binding</keyword>
<dbReference type="PROSITE" id="PS51643">
    <property type="entry name" value="HD_CAS3"/>
    <property type="match status" value="1"/>
</dbReference>
<keyword evidence="12" id="KW-1185">Reference proteome</keyword>
<organism evidence="11 12">
    <name type="scientific">Pseudoroseomonas cervicalis ATCC 49957</name>
    <dbReference type="NCBI Taxonomy" id="525371"/>
    <lineage>
        <taxon>Bacteria</taxon>
        <taxon>Pseudomonadati</taxon>
        <taxon>Pseudomonadota</taxon>
        <taxon>Alphaproteobacteria</taxon>
        <taxon>Acetobacterales</taxon>
        <taxon>Roseomonadaceae</taxon>
        <taxon>Roseomonas</taxon>
    </lineage>
</organism>
<dbReference type="EMBL" id="ADVL01000642">
    <property type="protein sequence ID" value="EFH10703.1"/>
    <property type="molecule type" value="Genomic_DNA"/>
</dbReference>
<dbReference type="GO" id="GO:0016787">
    <property type="term" value="F:hydrolase activity"/>
    <property type="evidence" value="ECO:0007669"/>
    <property type="project" value="UniProtKB-KW"/>
</dbReference>
<comment type="similarity">
    <text evidence="2">In the central section; belongs to the CRISPR-associated helicase Cas3 family.</text>
</comment>
<keyword evidence="7" id="KW-0347">Helicase</keyword>
<protein>
    <submittedName>
        <fullName evidence="11">CRISPR-associated helicase Cas3</fullName>
    </submittedName>
</protein>
<name>D5RPS6_9PROT</name>
<evidence type="ECO:0000256" key="5">
    <source>
        <dbReference type="ARBA" id="ARBA00022741"/>
    </source>
</evidence>
<dbReference type="AlphaFoldDB" id="D5RPS6"/>
<keyword evidence="6" id="KW-0378">Hydrolase</keyword>
<feature type="domain" description="HD Cas3-type" evidence="10">
    <location>
        <begin position="19"/>
        <end position="204"/>
    </location>
</feature>
<dbReference type="InterPro" id="IPR006483">
    <property type="entry name" value="CRISPR-assoc_Cas3_HD"/>
</dbReference>
<dbReference type="Pfam" id="PF22590">
    <property type="entry name" value="Cas3-like_C_2"/>
    <property type="match status" value="1"/>
</dbReference>
<dbReference type="HOGENOM" id="CLU_013924_2_0_5"/>
<dbReference type="PANTHER" id="PTHR47963:SF9">
    <property type="entry name" value="CRISPR-ASSOCIATED ENDONUCLEASE_HELICASE CAS3"/>
    <property type="match status" value="1"/>
</dbReference>
<comment type="caution">
    <text evidence="11">The sequence shown here is derived from an EMBL/GenBank/DDBJ whole genome shotgun (WGS) entry which is preliminary data.</text>
</comment>
<gene>
    <name evidence="11" type="primary">cas3</name>
    <name evidence="11" type="ORF">HMPREF0731_3088</name>
</gene>
<keyword evidence="4" id="KW-0479">Metal-binding</keyword>
<dbReference type="InterPro" id="IPR050547">
    <property type="entry name" value="DEAD_box_RNA_helicases"/>
</dbReference>
<dbReference type="Gene3D" id="3.40.50.300">
    <property type="entry name" value="P-loop containing nucleotide triphosphate hydrolases"/>
    <property type="match status" value="2"/>
</dbReference>
<proteinExistence type="inferred from homology"/>
<dbReference type="RefSeq" id="WP_007002118.1">
    <property type="nucleotide sequence ID" value="NZ_GG770777.1"/>
</dbReference>
<accession>D5RPS6</accession>
<dbReference type="InterPro" id="IPR054712">
    <property type="entry name" value="Cas3-like_dom"/>
</dbReference>
<keyword evidence="8" id="KW-0067">ATP-binding</keyword>
<evidence type="ECO:0000256" key="1">
    <source>
        <dbReference type="ARBA" id="ARBA00006847"/>
    </source>
</evidence>
<dbReference type="CDD" id="cd09641">
    <property type="entry name" value="Cas3''_I"/>
    <property type="match status" value="1"/>
</dbReference>
<dbReference type="GO" id="GO:0003724">
    <property type="term" value="F:RNA helicase activity"/>
    <property type="evidence" value="ECO:0007669"/>
    <property type="project" value="TreeGrafter"/>
</dbReference>
<dbReference type="InterPro" id="IPR027417">
    <property type="entry name" value="P-loop_NTPase"/>
</dbReference>
<evidence type="ECO:0000313" key="11">
    <source>
        <dbReference type="EMBL" id="EFH10703.1"/>
    </source>
</evidence>
<dbReference type="InterPro" id="IPR001650">
    <property type="entry name" value="Helicase_C-like"/>
</dbReference>
<dbReference type="SUPFAM" id="SSF52540">
    <property type="entry name" value="P-loop containing nucleoside triphosphate hydrolases"/>
    <property type="match status" value="1"/>
</dbReference>
<dbReference type="GO" id="GO:0005524">
    <property type="term" value="F:ATP binding"/>
    <property type="evidence" value="ECO:0007669"/>
    <property type="project" value="UniProtKB-KW"/>
</dbReference>
<dbReference type="GO" id="GO:0003723">
    <property type="term" value="F:RNA binding"/>
    <property type="evidence" value="ECO:0007669"/>
    <property type="project" value="TreeGrafter"/>
</dbReference>
<evidence type="ECO:0000256" key="8">
    <source>
        <dbReference type="ARBA" id="ARBA00022840"/>
    </source>
</evidence>
<evidence type="ECO:0000256" key="7">
    <source>
        <dbReference type="ARBA" id="ARBA00022806"/>
    </source>
</evidence>
<dbReference type="InterPro" id="IPR006474">
    <property type="entry name" value="Helicase_Cas3_CRISPR-ass_core"/>
</dbReference>
<comment type="similarity">
    <text evidence="1">In the N-terminal section; belongs to the CRISPR-associated nuclease Cas3-HD family.</text>
</comment>
<dbReference type="SMART" id="SM00490">
    <property type="entry name" value="HELICc"/>
    <property type="match status" value="1"/>
</dbReference>
<dbReference type="NCBIfam" id="TIGR01596">
    <property type="entry name" value="cas3_HD"/>
    <property type="match status" value="1"/>
</dbReference>
<evidence type="ECO:0000313" key="12">
    <source>
        <dbReference type="Proteomes" id="UP000005324"/>
    </source>
</evidence>
<dbReference type="GO" id="GO:0004518">
    <property type="term" value="F:nuclease activity"/>
    <property type="evidence" value="ECO:0007669"/>
    <property type="project" value="UniProtKB-KW"/>
</dbReference>
<dbReference type="GO" id="GO:0046872">
    <property type="term" value="F:metal ion binding"/>
    <property type="evidence" value="ECO:0007669"/>
    <property type="project" value="UniProtKB-KW"/>
</dbReference>
<reference evidence="11 12" key="1">
    <citation type="submission" date="2010-04" db="EMBL/GenBank/DDBJ databases">
        <authorList>
            <person name="Qin X."/>
            <person name="Bachman B."/>
            <person name="Battles P."/>
            <person name="Bell A."/>
            <person name="Bess C."/>
            <person name="Bickham C."/>
            <person name="Chaboub L."/>
            <person name="Chen D."/>
            <person name="Coyle M."/>
            <person name="Deiros D.R."/>
            <person name="Dinh H."/>
            <person name="Forbes L."/>
            <person name="Fowler G."/>
            <person name="Francisco L."/>
            <person name="Fu Q."/>
            <person name="Gubbala S."/>
            <person name="Hale W."/>
            <person name="Han Y."/>
            <person name="Hemphill L."/>
            <person name="Highlander S.K."/>
            <person name="Hirani K."/>
            <person name="Hogues M."/>
            <person name="Jackson L."/>
            <person name="Jakkamsetti A."/>
            <person name="Javaid M."/>
            <person name="Jiang H."/>
            <person name="Korchina V."/>
            <person name="Kovar C."/>
            <person name="Lara F."/>
            <person name="Lee S."/>
            <person name="Mata R."/>
            <person name="Mathew T."/>
            <person name="Moen C."/>
            <person name="Morales K."/>
            <person name="Munidasa M."/>
            <person name="Nazareth L."/>
            <person name="Ngo R."/>
            <person name="Nguyen L."/>
            <person name="Okwuonu G."/>
            <person name="Ongeri F."/>
            <person name="Patil S."/>
            <person name="Petrosino J."/>
            <person name="Pham C."/>
            <person name="Pham P."/>
            <person name="Pu L.-L."/>
            <person name="Puazo M."/>
            <person name="Raj R."/>
            <person name="Reid J."/>
            <person name="Rouhana J."/>
            <person name="Saada N."/>
            <person name="Shang Y."/>
            <person name="Simmons D."/>
            <person name="Thornton R."/>
            <person name="Warren J."/>
            <person name="Weissenberger G."/>
            <person name="Zhang J."/>
            <person name="Zhang L."/>
            <person name="Zhou C."/>
            <person name="Zhu D."/>
            <person name="Muzny D."/>
            <person name="Worley K."/>
            <person name="Gibbs R."/>
        </authorList>
    </citation>
    <scope>NUCLEOTIDE SEQUENCE [LARGE SCALE GENOMIC DNA]</scope>
    <source>
        <strain evidence="11 12">ATCC 49957</strain>
    </source>
</reference>
<dbReference type="InterPro" id="IPR014001">
    <property type="entry name" value="Helicase_ATP-bd"/>
</dbReference>
<sequence length="891" mass="95678">MFNEKILALWGKATPGSKTDILFHPLLAHMLDVAAVAWGLPHLALTGIPRSTLAFFVALHDIGKVSRSFQALAPAAWPTALLGSLPEHRVAAPPRHDVLGLYWLECELTDLLEDLLPRSGGWRSRAARRQLWRALAGHHGRPVEPLSTAPGPAILCEDCRLAGRDLVLGLKELFQPEPWILPLGSDLKAISWHIAGLVTHADWIGSRQAWFPYTAPDDVADVQTYWQRARAQADKALAAAGVLPVTIAPSGGWTRLFPDIQQPSPVQAWAEAVDLPEGPCLAVIEDLTGSGKTEAALLLAHRLMAAGGAEGLFVALPTMATANAMYGRLQDSAPRFFQAGAVPSLALAHGRADLQHAFRETILPDPAFSTPATALEPGEETAEVQCSAWLAEDRRRALLAQIGVGTIDQALLGVLPVRHAALRLRGLASKVLVIDEAHAFDPYMDEEVLTLLRFHAALGGSAIILSATLPQKKRAALIGAFREGLGVTQPPELTASSYPLATLAGAASLVEEPCAARPGLARDLPVRRLPDAGAALAALRQAHSAGAAAVWIRNTVDDVLAAAEALRGQGIEPLVFHARFAMQDRLLIEAEVLRRFGKSSSGKARQGILLATQVVEQSLDLDFDVLVSDLAPMDLLIQRAGRLWRHRDRNGRPVPSPELLVVSPDPVEAPAADWLRAALPGTAAVYHDPALLWRGARALFQRGQICAPGELRSLIEAAAEGETPPHLAAAADKAFGEDRAAGGQARQQVLRWAEGYTTTSGDWRPDTVTPTRKQDDPRVTLRLAVLRQGSLTPYAEAEEIRQAWSLSEISVSRRRVVACPVPAGLEAEARAVRAAWGQWLSEAPDVLLAILEPEPKGTGYRLAVESRSGDAAVLRYDARQGLILHRPASAG</sequence>